<proteinExistence type="predicted"/>
<evidence type="ECO:0000313" key="1">
    <source>
        <dbReference type="EMBL" id="KAL3957509.1"/>
    </source>
</evidence>
<accession>A0ACC4DPN2</accession>
<protein>
    <submittedName>
        <fullName evidence="1">Uncharacterized protein</fullName>
    </submittedName>
</protein>
<name>A0ACC4DPN2_PURLI</name>
<reference evidence="1" key="1">
    <citation type="submission" date="2024-12" db="EMBL/GenBank/DDBJ databases">
        <title>Comparative genomics and development of molecular markers within Purpureocillium lilacinum and among Purpureocillium species.</title>
        <authorList>
            <person name="Yeh Z.-Y."/>
            <person name="Ni N.-T."/>
            <person name="Lo P.-H."/>
            <person name="Mushyakhwo K."/>
            <person name="Lin C.-F."/>
            <person name="Nai Y.-S."/>
        </authorList>
    </citation>
    <scope>NUCLEOTIDE SEQUENCE</scope>
    <source>
        <strain evidence="1">NCHU-NPUST-175</strain>
    </source>
</reference>
<sequence length="702" mass="79701">MPLPFSLVCDLLDECHRLCVARRSNNQAVADWFARHRGRIDAHDTNLPALLSTLLPEKRTDRVYCIQTPSLERIIGRGLGLGASRIAELARYRQPGLGLDLADCVERLLATTPNPTYSDKYRVTVEEIDTLLQELASRTKWSSPAIRSSQAGLTTRDRGDLEGVYRRLNAKEAKWITRLVLKDYRPLILDSRLVYQCCHPALPAILQIQDDFTAAINALQPAKSPMLPNSSRQARLGNELIASIKPRLGIKVGRQNWFKARSIKHCSTLGYGRMSVENKIDGEYCQIHIDATRDPPRIQIFSKSGKDSTEDRQGLRGPILKSLKLGTPASNIRKNCILEGELVVYRRQDTSLHRIRNHVARRGRFLNTEDDTPPKPYENLMIVYYDMLLLDDRSLLDIRHSERFKLLERTIHCDKGRAELVPRQVVDFGGRYAISDLRQAFAKTIVERGEGLVLKPDDPYFNFHDSSKRFCGLCIKLKKEYIGNFGDIGDFAVVGAGFNAPKARSYMIPDLKWTHFFLGCLENREEVKRWNATPEFTVVTVVELNETQLKSLLAFGNPMPVEPTINVDTRLKIPRGLETNTPMCFAFRNPLVFDLRCFSFDKPGNMGFWTPRFPAVSKIHFDRDYTDTISLEELQEKAKEATTAPDMDDSQENLAWIARLEGLTLGDAPLMQSANLPLRRCRPRLLSSPPRLHPSPIHGCPL</sequence>
<comment type="caution">
    <text evidence="1">The sequence shown here is derived from an EMBL/GenBank/DDBJ whole genome shotgun (WGS) entry which is preliminary data.</text>
</comment>
<keyword evidence="2" id="KW-1185">Reference proteome</keyword>
<organism evidence="1 2">
    <name type="scientific">Purpureocillium lilacinum</name>
    <name type="common">Paecilomyces lilacinus</name>
    <dbReference type="NCBI Taxonomy" id="33203"/>
    <lineage>
        <taxon>Eukaryota</taxon>
        <taxon>Fungi</taxon>
        <taxon>Dikarya</taxon>
        <taxon>Ascomycota</taxon>
        <taxon>Pezizomycotina</taxon>
        <taxon>Sordariomycetes</taxon>
        <taxon>Hypocreomycetidae</taxon>
        <taxon>Hypocreales</taxon>
        <taxon>Ophiocordycipitaceae</taxon>
        <taxon>Purpureocillium</taxon>
    </lineage>
</organism>
<dbReference type="Proteomes" id="UP001638806">
    <property type="component" value="Unassembled WGS sequence"/>
</dbReference>
<evidence type="ECO:0000313" key="2">
    <source>
        <dbReference type="Proteomes" id="UP001638806"/>
    </source>
</evidence>
<gene>
    <name evidence="1" type="ORF">ACCO45_008087</name>
</gene>
<dbReference type="EMBL" id="JBGNUJ010000007">
    <property type="protein sequence ID" value="KAL3957509.1"/>
    <property type="molecule type" value="Genomic_DNA"/>
</dbReference>